<sequence>MQQPSFKVNYLRKLSKIWIQIYLPVLILSAHVLVVTSQQQPQKTTAAYAATTKSVTAAATITDQFTAIVTETRLWTVTPNPTYRIDGSRVSFVASRSNRKHSSSPKRMPSKLSFAPIILPSWPILLLNPELSSRWKCSIDTVPIRSSIQSVEEVM</sequence>
<dbReference type="Proteomes" id="UP000069940">
    <property type="component" value="Unassembled WGS sequence"/>
</dbReference>
<accession>A0ABM1YTY1</accession>
<reference evidence="2" key="2">
    <citation type="submission" date="2025-05" db="UniProtKB">
        <authorList>
            <consortium name="EnsemblMetazoa"/>
        </authorList>
    </citation>
    <scope>IDENTIFICATION</scope>
    <source>
        <strain evidence="2">Foshan</strain>
    </source>
</reference>
<evidence type="ECO:0000313" key="2">
    <source>
        <dbReference type="EnsemblMetazoa" id="AALFPA23_012145.P17331"/>
    </source>
</evidence>
<reference evidence="3" key="1">
    <citation type="journal article" date="2015" name="Proc. Natl. Acad. Sci. U.S.A.">
        <title>Genome sequence of the Asian Tiger mosquito, Aedes albopictus, reveals insights into its biology, genetics, and evolution.</title>
        <authorList>
            <person name="Chen X.G."/>
            <person name="Jiang X."/>
            <person name="Gu J."/>
            <person name="Xu M."/>
            <person name="Wu Y."/>
            <person name="Deng Y."/>
            <person name="Zhang C."/>
            <person name="Bonizzoni M."/>
            <person name="Dermauw W."/>
            <person name="Vontas J."/>
            <person name="Armbruster P."/>
            <person name="Huang X."/>
            <person name="Yang Y."/>
            <person name="Zhang H."/>
            <person name="He W."/>
            <person name="Peng H."/>
            <person name="Liu Y."/>
            <person name="Wu K."/>
            <person name="Chen J."/>
            <person name="Lirakis M."/>
            <person name="Topalis P."/>
            <person name="Van Leeuwen T."/>
            <person name="Hall A.B."/>
            <person name="Jiang X."/>
            <person name="Thorpe C."/>
            <person name="Mueller R.L."/>
            <person name="Sun C."/>
            <person name="Waterhouse R.M."/>
            <person name="Yan G."/>
            <person name="Tu Z.J."/>
            <person name="Fang X."/>
            <person name="James A.A."/>
        </authorList>
    </citation>
    <scope>NUCLEOTIDE SEQUENCE [LARGE SCALE GENOMIC DNA]</scope>
    <source>
        <strain evidence="3">Foshan</strain>
    </source>
</reference>
<evidence type="ECO:0000256" key="1">
    <source>
        <dbReference type="SAM" id="Phobius"/>
    </source>
</evidence>
<keyword evidence="3" id="KW-1185">Reference proteome</keyword>
<dbReference type="EnsemblMetazoa" id="AALFPA23_012145.R17331">
    <property type="protein sequence ID" value="AALFPA23_012145.P17331"/>
    <property type="gene ID" value="AALFPA23_012145"/>
</dbReference>
<feature type="transmembrane region" description="Helical" evidence="1">
    <location>
        <begin position="17"/>
        <end position="35"/>
    </location>
</feature>
<evidence type="ECO:0000313" key="3">
    <source>
        <dbReference type="Proteomes" id="UP000069940"/>
    </source>
</evidence>
<dbReference type="GeneID" id="115264740"/>
<keyword evidence="1" id="KW-1133">Transmembrane helix</keyword>
<evidence type="ECO:0008006" key="4">
    <source>
        <dbReference type="Google" id="ProtNLM"/>
    </source>
</evidence>
<keyword evidence="1" id="KW-0812">Transmembrane</keyword>
<keyword evidence="1" id="KW-0472">Membrane</keyword>
<dbReference type="RefSeq" id="XP_062715571.1">
    <property type="nucleotide sequence ID" value="XM_062859587.1"/>
</dbReference>
<protein>
    <recommendedName>
        <fullName evidence="4">Secreted protein</fullName>
    </recommendedName>
</protein>
<organism evidence="2 3">
    <name type="scientific">Aedes albopictus</name>
    <name type="common">Asian tiger mosquito</name>
    <name type="synonym">Stegomyia albopicta</name>
    <dbReference type="NCBI Taxonomy" id="7160"/>
    <lineage>
        <taxon>Eukaryota</taxon>
        <taxon>Metazoa</taxon>
        <taxon>Ecdysozoa</taxon>
        <taxon>Arthropoda</taxon>
        <taxon>Hexapoda</taxon>
        <taxon>Insecta</taxon>
        <taxon>Pterygota</taxon>
        <taxon>Neoptera</taxon>
        <taxon>Endopterygota</taxon>
        <taxon>Diptera</taxon>
        <taxon>Nematocera</taxon>
        <taxon>Culicoidea</taxon>
        <taxon>Culicidae</taxon>
        <taxon>Culicinae</taxon>
        <taxon>Aedini</taxon>
        <taxon>Aedes</taxon>
        <taxon>Stegomyia</taxon>
    </lineage>
</organism>
<name>A0ABM1YTY1_AEDAL</name>
<proteinExistence type="predicted"/>